<keyword evidence="2" id="KW-1185">Reference proteome</keyword>
<proteinExistence type="predicted"/>
<gene>
    <name evidence="1" type="ORF">QFC22_003849</name>
</gene>
<dbReference type="Proteomes" id="UP001243375">
    <property type="component" value="Unassembled WGS sequence"/>
</dbReference>
<organism evidence="1 2">
    <name type="scientific">Naganishia vaughanmartiniae</name>
    <dbReference type="NCBI Taxonomy" id="1424756"/>
    <lineage>
        <taxon>Eukaryota</taxon>
        <taxon>Fungi</taxon>
        <taxon>Dikarya</taxon>
        <taxon>Basidiomycota</taxon>
        <taxon>Agaricomycotina</taxon>
        <taxon>Tremellomycetes</taxon>
        <taxon>Filobasidiales</taxon>
        <taxon>Filobasidiaceae</taxon>
        <taxon>Naganishia</taxon>
    </lineage>
</organism>
<name>A0ACC2X3M1_9TREE</name>
<protein>
    <submittedName>
        <fullName evidence="1">Uncharacterized protein</fullName>
    </submittedName>
</protein>
<sequence>MAFIGSDGLEHQIKQLKAVIAQKDSQLTTILNEQHKKGELLDENKRARDDALYRVQSEADRADKAEKALALKCTELSNTLMKLANAESTVNANNERIKKDEKEIERLQYGQQGITIVLRLYADFLLDPPTELDLRLNNSSTSQSRIQEAHAALQVKIKSLEAQLQRVEAEKESLKVDASFADRNAAFRGHVAGGEREKDTVSSLERLVADLRKENIKLIEENKKNASTPNSSSTPTAPIALRSPQVSKRRRRSLSFNGDSRIQQLQDEVEDLKDQLSRGADYAEVDRLKETLANVKKKALKLENEKMALERSTNKAIEQMQSQLESTNEELEYLRRNDGGEAVEELEKLKKSAKREKEMLDSRIASLKEELSSKTDSMARVEKRLEVMEDELHSVQAALTAAYQAEKESDKEIRSLREQSAGRDEGAVQEKLNLACRQISKLEIELSTAQDHLSNMSEDLKRAQTAALAHQHTGSAFDASSSVAHFEKTIRKLQREVSALSRERDALQANLQENDDLLAEKDEQIFALQTRIPVPPSPGVAMKDDDSAVQLAAMSASLKDREEQLAAIRTQKAELEEQLRLQNHQVDELNGSISALLVELEIAKAAFVDAETVQQSLCRVEQELQSTQEELTRKKAQLVSLTQEVDILRAATQAAGDSRDEKRVFENTIQELRDRLNTLAEVEVDLKAAQAMLSDRSYPDAEVESIKQEVQRLENDTSRLQTKVEALEAEEFVTRRGKEAALEHISQLEGNIKAFEEQLAHDEEVYDKIISELREEKANVDVELAKASTEQESLKVQLQDLHDTLANRSSATESGERDMALLQAEAREAEMQTRISNLRDEYSSIETMSSIKIAEAEERESRLSNELQALHSEHALSVDNARALQSTIEILQSQIQESNEASQTHAHVRERLVEVEAMLQTTSQTEKRHSVNTEYNTAVIRELRREMNEVKRMLGFAEIEYEVLLEASQEDQHTYHTVVNELQQRLSTSASEAEQLLESVKIDNENARDALQREVITLRDNLSAVELSLQENNDSLKVSEDRIGHLRVLLHEREKEVTLLRTSMAEIGQPVDGTALQLREEIAQLEARIERRNRQIALEQEKARKLAMNLQLAQETLEEQDSAIQTVKEQLADCEKKRLVCEGQITSLNNQNAELVDKVQRITKVAACQQEKFSLIVAEQQDELLRSDTTQYHLILQILIHRSIGAQASLTSHASAKKLDRLLFDVSAARGRVQQTMSMLRKTVEQQEKDRRESEVALETLRLERQTLATELDRSRLNLEVIIQEKAQIEASSKKFVAKLSNEVDAHRREAALAQTEIANTRNETSTLQELLDLVEAEKTALSQAVDEAQERILHLEQSLADTNNRLNENQSALETDRVHRDRESRFTKDIDSVRAECVALQQTVDSLRQELNDAKKGYENSLQASKEAEAVLILAKQGAEEEMARRASERDSLRVERDVLTAQIAEIQQALERQQDETKNREEQLQEAINDMRQKYETTAELLAAASDQVSQLEASLGVAERRCLQLSCEVDRAQEQLAVTQQEVETNQRHLVAVEQERSEQAARIGVLEETVAALRQSETRLVVETEAARVDVAAKSASLAELQEALQARQRDIESLHKSHADGSRDLQAALAAATRELEFLQEERRAQSRQLEATVQELREAKSTLVKKTEELQNLGAQGHATEEMLNQIRQTVVALTGERDRLVVQISEFASERKDFNARLESMNNEMEEHMENLREAQKAKTSAQRKLEKLERKLKALGETSAATVDKSKTISSVADTTLPVEKLPPRQVTHEAGFPTAAPSSGRKRAREPEQQSSTTTPALAAVFAPSPFERTARSPIKHLPGGRAAFTPNRTPNRPMAFVPTDENLGSKPSAFTPKMRILSEPSPFTKATTTPGSTFADEKLATLRTKLADMRTQNM</sequence>
<accession>A0ACC2X3M1</accession>
<reference evidence="1" key="1">
    <citation type="submission" date="2023-04" db="EMBL/GenBank/DDBJ databases">
        <title>Draft Genome sequencing of Naganishia species isolated from polar environments using Oxford Nanopore Technology.</title>
        <authorList>
            <person name="Leo P."/>
            <person name="Venkateswaran K."/>
        </authorList>
    </citation>
    <scope>NUCLEOTIDE SEQUENCE</scope>
    <source>
        <strain evidence="1">MNA-CCFEE 5425</strain>
    </source>
</reference>
<evidence type="ECO:0000313" key="2">
    <source>
        <dbReference type="Proteomes" id="UP001243375"/>
    </source>
</evidence>
<dbReference type="EMBL" id="JASBWU010000010">
    <property type="protein sequence ID" value="KAJ9118629.1"/>
    <property type="molecule type" value="Genomic_DNA"/>
</dbReference>
<evidence type="ECO:0000313" key="1">
    <source>
        <dbReference type="EMBL" id="KAJ9118629.1"/>
    </source>
</evidence>
<comment type="caution">
    <text evidence="1">The sequence shown here is derived from an EMBL/GenBank/DDBJ whole genome shotgun (WGS) entry which is preliminary data.</text>
</comment>